<organism evidence="2">
    <name type="scientific">Acromyrmex echinatior</name>
    <name type="common">Panamanian leafcutter ant</name>
    <name type="synonym">Acromyrmex octospinosus echinatior</name>
    <dbReference type="NCBI Taxonomy" id="103372"/>
    <lineage>
        <taxon>Eukaryota</taxon>
        <taxon>Metazoa</taxon>
        <taxon>Ecdysozoa</taxon>
        <taxon>Arthropoda</taxon>
        <taxon>Hexapoda</taxon>
        <taxon>Insecta</taxon>
        <taxon>Pterygota</taxon>
        <taxon>Neoptera</taxon>
        <taxon>Endopterygota</taxon>
        <taxon>Hymenoptera</taxon>
        <taxon>Apocrita</taxon>
        <taxon>Aculeata</taxon>
        <taxon>Formicoidea</taxon>
        <taxon>Formicidae</taxon>
        <taxon>Myrmicinae</taxon>
        <taxon>Acromyrmex</taxon>
    </lineage>
</organism>
<dbReference type="EMBL" id="GL888103">
    <property type="protein sequence ID" value="EGI67335.1"/>
    <property type="molecule type" value="Genomic_DNA"/>
</dbReference>
<gene>
    <name evidence="1" type="ORF">G5I_03978</name>
</gene>
<name>F4WEH2_ACREC</name>
<reference evidence="1" key="1">
    <citation type="submission" date="2011-02" db="EMBL/GenBank/DDBJ databases">
        <title>The genome of the leaf-cutting ant Acromyrmex echinatior suggests key adaptations to social evolution and fungus farming.</title>
        <authorList>
            <person name="Nygaard S."/>
            <person name="Zhang G."/>
        </authorList>
    </citation>
    <scope>NUCLEOTIDE SEQUENCE</scope>
</reference>
<protein>
    <submittedName>
        <fullName evidence="1">Uncharacterized protein</fullName>
    </submittedName>
</protein>
<evidence type="ECO:0000313" key="1">
    <source>
        <dbReference type="EMBL" id="EGI67335.1"/>
    </source>
</evidence>
<sequence length="68" mass="7476">MPVELESDVRFSVPPPCRGDQRLVVCIFSVIELLSELLNFPLGDATTQHNDEVEAGLALVADVAFIYD</sequence>
<proteinExistence type="predicted"/>
<accession>F4WEH2</accession>
<dbReference type="AlphaFoldDB" id="F4WEH2"/>
<keyword evidence="2" id="KW-1185">Reference proteome</keyword>
<evidence type="ECO:0000313" key="2">
    <source>
        <dbReference type="Proteomes" id="UP000007755"/>
    </source>
</evidence>
<dbReference type="InParanoid" id="F4WEH2"/>
<dbReference type="Proteomes" id="UP000007755">
    <property type="component" value="Unassembled WGS sequence"/>
</dbReference>